<dbReference type="OrthoDB" id="9784492at2"/>
<evidence type="ECO:0000256" key="2">
    <source>
        <dbReference type="ARBA" id="ARBA00006112"/>
    </source>
</evidence>
<evidence type="ECO:0000256" key="4">
    <source>
        <dbReference type="ARBA" id="ARBA00023150"/>
    </source>
</evidence>
<dbReference type="Proteomes" id="UP000289411">
    <property type="component" value="Unassembled WGS sequence"/>
</dbReference>
<keyword evidence="4 5" id="KW-0501">Molybdenum cofactor biosynthesis</keyword>
<evidence type="ECO:0000313" key="7">
    <source>
        <dbReference type="EMBL" id="RYB02089.1"/>
    </source>
</evidence>
<accession>A0A4Q2R8M4</accession>
<dbReference type="SMART" id="SM00852">
    <property type="entry name" value="MoCF_biosynth"/>
    <property type="match status" value="1"/>
</dbReference>
<dbReference type="NCBIfam" id="TIGR02667">
    <property type="entry name" value="moaB_proteo"/>
    <property type="match status" value="1"/>
</dbReference>
<dbReference type="InterPro" id="IPR012245">
    <property type="entry name" value="MoaB"/>
</dbReference>
<proteinExistence type="inferred from homology"/>
<dbReference type="EMBL" id="QYBC01000023">
    <property type="protein sequence ID" value="RYB02089.1"/>
    <property type="molecule type" value="Genomic_DNA"/>
</dbReference>
<evidence type="ECO:0000259" key="6">
    <source>
        <dbReference type="SMART" id="SM00852"/>
    </source>
</evidence>
<sequence>MSRIDPDRAFVPLGIAVVTVSDTRDRAGDRSGDALEERITAAGHRMAGRGIVRDEVADIRAAVEALAADPAVDVILTTGGTGFTGRDVTPEAVEPLFTKRMDGFSAVFHRISFDKIGVSTIQSRATAGLVGTTFLFALPGSPGACRDAWDGILAHQLDYRARPCNFVEIMPRLDEHLRRKPS</sequence>
<dbReference type="GO" id="GO:0005829">
    <property type="term" value="C:cytosol"/>
    <property type="evidence" value="ECO:0007669"/>
    <property type="project" value="TreeGrafter"/>
</dbReference>
<gene>
    <name evidence="7" type="primary">moaB</name>
    <name evidence="7" type="ORF">D3272_22435</name>
</gene>
<comment type="pathway">
    <text evidence="1 5">Cofactor biosynthesis; molybdopterin biosynthesis.</text>
</comment>
<reference evidence="7 8" key="1">
    <citation type="submission" date="2018-09" db="EMBL/GenBank/DDBJ databases">
        <authorList>
            <person name="Grouzdev D.S."/>
            <person name="Krutkina M.S."/>
        </authorList>
    </citation>
    <scope>NUCLEOTIDE SEQUENCE [LARGE SCALE GENOMIC DNA]</scope>
    <source>
        <strain evidence="7 8">RmlP001</strain>
    </source>
</reference>
<dbReference type="InterPro" id="IPR008284">
    <property type="entry name" value="MoCF_biosynth_CS"/>
</dbReference>
<dbReference type="Gene3D" id="3.40.980.10">
    <property type="entry name" value="MoaB/Mog-like domain"/>
    <property type="match status" value="1"/>
</dbReference>
<evidence type="ECO:0000256" key="1">
    <source>
        <dbReference type="ARBA" id="ARBA00005046"/>
    </source>
</evidence>
<organism evidence="7 8">
    <name type="scientific">Lichenibacterium ramalinae</name>
    <dbReference type="NCBI Taxonomy" id="2316527"/>
    <lineage>
        <taxon>Bacteria</taxon>
        <taxon>Pseudomonadati</taxon>
        <taxon>Pseudomonadota</taxon>
        <taxon>Alphaproteobacteria</taxon>
        <taxon>Hyphomicrobiales</taxon>
        <taxon>Lichenihabitantaceae</taxon>
        <taxon>Lichenibacterium</taxon>
    </lineage>
</organism>
<evidence type="ECO:0000256" key="5">
    <source>
        <dbReference type="PIRNR" id="PIRNR006443"/>
    </source>
</evidence>
<feature type="domain" description="MoaB/Mog" evidence="6">
    <location>
        <begin position="16"/>
        <end position="160"/>
    </location>
</feature>
<reference evidence="7 8" key="2">
    <citation type="submission" date="2019-02" db="EMBL/GenBank/DDBJ databases">
        <title>'Lichenibacterium ramalinii' gen. nov. sp. nov., 'Lichenibacterium minor' gen. nov. sp. nov.</title>
        <authorList>
            <person name="Pankratov T."/>
        </authorList>
    </citation>
    <scope>NUCLEOTIDE SEQUENCE [LARGE SCALE GENOMIC DNA]</scope>
    <source>
        <strain evidence="7 8">RmlP001</strain>
    </source>
</reference>
<evidence type="ECO:0000313" key="8">
    <source>
        <dbReference type="Proteomes" id="UP000289411"/>
    </source>
</evidence>
<dbReference type="NCBIfam" id="TIGR00177">
    <property type="entry name" value="molyb_syn"/>
    <property type="match status" value="1"/>
</dbReference>
<dbReference type="SUPFAM" id="SSF53218">
    <property type="entry name" value="Molybdenum cofactor biosynthesis proteins"/>
    <property type="match status" value="1"/>
</dbReference>
<comment type="function">
    <text evidence="5">May be involved in the biosynthesis of molybdopterin.</text>
</comment>
<dbReference type="InterPro" id="IPR013484">
    <property type="entry name" value="MoaB_proteobac"/>
</dbReference>
<dbReference type="PANTHER" id="PTHR43232:SF2">
    <property type="entry name" value="MOLYBDENUM COFACTOR BIOSYNTHESIS PROTEIN B"/>
    <property type="match status" value="1"/>
</dbReference>
<dbReference type="InterPro" id="IPR036425">
    <property type="entry name" value="MoaB/Mog-like_dom_sf"/>
</dbReference>
<dbReference type="PROSITE" id="PS01078">
    <property type="entry name" value="MOCF_BIOSYNTHESIS_1"/>
    <property type="match status" value="1"/>
</dbReference>
<comment type="caution">
    <text evidence="7">The sequence shown here is derived from an EMBL/GenBank/DDBJ whole genome shotgun (WGS) entry which is preliminary data.</text>
</comment>
<dbReference type="AlphaFoldDB" id="A0A4Q2R8M4"/>
<name>A0A4Q2R8M4_9HYPH</name>
<dbReference type="RefSeq" id="WP_129221456.1">
    <property type="nucleotide sequence ID" value="NZ_QYBC01000023.1"/>
</dbReference>
<protein>
    <recommendedName>
        <fullName evidence="3 5">Molybdenum cofactor biosynthesis protein B</fullName>
    </recommendedName>
</protein>
<dbReference type="PANTHER" id="PTHR43232">
    <property type="entry name" value="MOLYBDENUM COFACTOR BIOSYNTHESIS PROTEIN B"/>
    <property type="match status" value="1"/>
</dbReference>
<keyword evidence="8" id="KW-1185">Reference proteome</keyword>
<comment type="similarity">
    <text evidence="2 5">Belongs to the MoaB/Mog family.</text>
</comment>
<dbReference type="UniPathway" id="UPA00344"/>
<dbReference type="InterPro" id="IPR001453">
    <property type="entry name" value="MoaB/Mog_dom"/>
</dbReference>
<dbReference type="PIRSF" id="PIRSF006443">
    <property type="entry name" value="MoaB"/>
    <property type="match status" value="1"/>
</dbReference>
<dbReference type="CDD" id="cd00886">
    <property type="entry name" value="MogA_MoaB"/>
    <property type="match status" value="1"/>
</dbReference>
<evidence type="ECO:0000256" key="3">
    <source>
        <dbReference type="ARBA" id="ARBA00015262"/>
    </source>
</evidence>
<dbReference type="Pfam" id="PF00994">
    <property type="entry name" value="MoCF_biosynth"/>
    <property type="match status" value="1"/>
</dbReference>
<dbReference type="GO" id="GO:0006777">
    <property type="term" value="P:Mo-molybdopterin cofactor biosynthetic process"/>
    <property type="evidence" value="ECO:0007669"/>
    <property type="project" value="UniProtKB-UniRule"/>
</dbReference>